<dbReference type="Proteomes" id="UP000019194">
    <property type="component" value="Unassembled WGS sequence"/>
</dbReference>
<dbReference type="GO" id="GO:0008986">
    <property type="term" value="F:pyruvate, water dikinase activity"/>
    <property type="evidence" value="ECO:0007669"/>
    <property type="project" value="UniProtKB-EC"/>
</dbReference>
<evidence type="ECO:0000313" key="1">
    <source>
        <dbReference type="EMBL" id="CDL40290.1"/>
    </source>
</evidence>
<protein>
    <submittedName>
        <fullName evidence="1">Phosphoenolpyruvate synthase</fullName>
        <ecNumber evidence="1">2.7.9.2</ecNumber>
    </submittedName>
</protein>
<reference evidence="1 2" key="1">
    <citation type="submission" date="2013-10" db="EMBL/GenBank/DDBJ databases">
        <title>Antibiotic resistance diversity of beta-lactamase producers in the General Hospital Vienna.</title>
        <authorList>
            <person name="Barisic I."/>
            <person name="Mitteregger D."/>
            <person name="Hirschl A.M."/>
            <person name="Noehammer C."/>
            <person name="Wiesinger-Mayr H."/>
        </authorList>
    </citation>
    <scope>NUCLEOTIDE SEQUENCE [LARGE SCALE GENOMIC DNA]</scope>
    <source>
        <strain evidence="1 2">ISC11</strain>
    </source>
</reference>
<organism evidence="1 2">
    <name type="scientific">Citrobacter freundii</name>
    <dbReference type="NCBI Taxonomy" id="546"/>
    <lineage>
        <taxon>Bacteria</taxon>
        <taxon>Pseudomonadati</taxon>
        <taxon>Pseudomonadota</taxon>
        <taxon>Gammaproteobacteria</taxon>
        <taxon>Enterobacterales</taxon>
        <taxon>Enterobacteriaceae</taxon>
        <taxon>Citrobacter</taxon>
        <taxon>Citrobacter freundii complex</taxon>
    </lineage>
</organism>
<evidence type="ECO:0000313" key="2">
    <source>
        <dbReference type="Proteomes" id="UP000019194"/>
    </source>
</evidence>
<keyword evidence="1" id="KW-0808">Transferase</keyword>
<dbReference type="EMBL" id="CBWP010000071">
    <property type="protein sequence ID" value="CDL40290.1"/>
    <property type="molecule type" value="Genomic_DNA"/>
</dbReference>
<accession>A0A7G2ITI9</accession>
<name>A0A7G2ITI9_CITFR</name>
<dbReference type="AlphaFoldDB" id="A0A7G2ITI9"/>
<dbReference type="EC" id="2.7.9.2" evidence="1"/>
<proteinExistence type="predicted"/>
<sequence>MTKTPELQNEIRAMMKGFDSPREFYVGRLTEGIATLGAAFYPKTRHRAYV</sequence>
<comment type="caution">
    <text evidence="1">The sequence shown here is derived from an EMBL/GenBank/DDBJ whole genome shotgun (WGS) entry which is preliminary data.</text>
</comment>